<dbReference type="InterPro" id="IPR050186">
    <property type="entry name" value="TPT_transporter"/>
</dbReference>
<dbReference type="SUPFAM" id="SSF103481">
    <property type="entry name" value="Multidrug resistance efflux transporter EmrE"/>
    <property type="match status" value="1"/>
</dbReference>
<keyword evidence="2 5" id="KW-0812">Transmembrane</keyword>
<evidence type="ECO:0000313" key="6">
    <source>
        <dbReference type="EMBL" id="CAF1459299.1"/>
    </source>
</evidence>
<dbReference type="Proteomes" id="UP000663860">
    <property type="component" value="Unassembled WGS sequence"/>
</dbReference>
<evidence type="ECO:0000256" key="5">
    <source>
        <dbReference type="SAM" id="Phobius"/>
    </source>
</evidence>
<reference evidence="6" key="1">
    <citation type="submission" date="2021-02" db="EMBL/GenBank/DDBJ databases">
        <authorList>
            <person name="Nowell W R."/>
        </authorList>
    </citation>
    <scope>NUCLEOTIDE SEQUENCE</scope>
</reference>
<gene>
    <name evidence="6" type="ORF">IZO911_LOCUS42832</name>
    <name evidence="9" type="ORF">KXQ929_LOCUS41973</name>
    <name evidence="8" type="ORF">OKA104_LOCUS18511</name>
    <name evidence="7" type="ORF">VCS650_LOCUS40593</name>
</gene>
<keyword evidence="4 5" id="KW-0472">Membrane</keyword>
<keyword evidence="3 5" id="KW-1133">Transmembrane helix</keyword>
<evidence type="ECO:0000256" key="4">
    <source>
        <dbReference type="ARBA" id="ARBA00023136"/>
    </source>
</evidence>
<dbReference type="Proteomes" id="UP000663881">
    <property type="component" value="Unassembled WGS sequence"/>
</dbReference>
<dbReference type="EMBL" id="CAJNOE010001940">
    <property type="protein sequence ID" value="CAF1459299.1"/>
    <property type="molecule type" value="Genomic_DNA"/>
</dbReference>
<protein>
    <recommendedName>
        <fullName evidence="11">Sugar phosphate transporter domain-containing protein</fullName>
    </recommendedName>
</protein>
<dbReference type="InterPro" id="IPR037185">
    <property type="entry name" value="EmrE-like"/>
</dbReference>
<dbReference type="EMBL" id="CAJOBB010009871">
    <property type="protein sequence ID" value="CAF4235508.1"/>
    <property type="molecule type" value="Genomic_DNA"/>
</dbReference>
<evidence type="ECO:0000313" key="8">
    <source>
        <dbReference type="EMBL" id="CAF3801539.1"/>
    </source>
</evidence>
<evidence type="ECO:0000256" key="1">
    <source>
        <dbReference type="ARBA" id="ARBA00004141"/>
    </source>
</evidence>
<dbReference type="EMBL" id="CAJNON010001551">
    <property type="protein sequence ID" value="CAF1470698.1"/>
    <property type="molecule type" value="Genomic_DNA"/>
</dbReference>
<comment type="subcellular location">
    <subcellularLocation>
        <location evidence="1">Membrane</location>
        <topology evidence="1">Multi-pass membrane protein</topology>
    </subcellularLocation>
</comment>
<dbReference type="OrthoDB" id="5547497at2759"/>
<dbReference type="Proteomes" id="UP000663891">
    <property type="component" value="Unassembled WGS sequence"/>
</dbReference>
<dbReference type="PANTHER" id="PTHR11132">
    <property type="entry name" value="SOLUTE CARRIER FAMILY 35"/>
    <property type="match status" value="1"/>
</dbReference>
<dbReference type="Proteomes" id="UP000663868">
    <property type="component" value="Unassembled WGS sequence"/>
</dbReference>
<evidence type="ECO:0008006" key="11">
    <source>
        <dbReference type="Google" id="ProtNLM"/>
    </source>
</evidence>
<feature type="transmembrane region" description="Helical" evidence="5">
    <location>
        <begin position="6"/>
        <end position="27"/>
    </location>
</feature>
<dbReference type="GO" id="GO:0016020">
    <property type="term" value="C:membrane"/>
    <property type="evidence" value="ECO:0007669"/>
    <property type="project" value="UniProtKB-SubCell"/>
</dbReference>
<name>A0A815Q9C4_9BILA</name>
<evidence type="ECO:0000256" key="2">
    <source>
        <dbReference type="ARBA" id="ARBA00022692"/>
    </source>
</evidence>
<evidence type="ECO:0000256" key="3">
    <source>
        <dbReference type="ARBA" id="ARBA00022989"/>
    </source>
</evidence>
<sequence length="126" mass="14528">MNSQQLFYYQTPLSALLLIPFILYMENFPVYKTYEEQQIAVAASGIVGFVVNFFRSALTYNMIDHMKTVSILLDSFILFDDFLNFKQFIGILLTLSGLFSYTFVRIDEENQSVCTRCNLNPTTSTI</sequence>
<feature type="transmembrane region" description="Helical" evidence="5">
    <location>
        <begin position="39"/>
        <end position="63"/>
    </location>
</feature>
<evidence type="ECO:0000313" key="10">
    <source>
        <dbReference type="Proteomes" id="UP000663860"/>
    </source>
</evidence>
<comment type="caution">
    <text evidence="6">The sequence shown here is derived from an EMBL/GenBank/DDBJ whole genome shotgun (WGS) entry which is preliminary data.</text>
</comment>
<dbReference type="AlphaFoldDB" id="A0A815Q9C4"/>
<evidence type="ECO:0000313" key="9">
    <source>
        <dbReference type="EMBL" id="CAF4235508.1"/>
    </source>
</evidence>
<organism evidence="6 10">
    <name type="scientific">Adineta steineri</name>
    <dbReference type="NCBI Taxonomy" id="433720"/>
    <lineage>
        <taxon>Eukaryota</taxon>
        <taxon>Metazoa</taxon>
        <taxon>Spiralia</taxon>
        <taxon>Gnathifera</taxon>
        <taxon>Rotifera</taxon>
        <taxon>Eurotatoria</taxon>
        <taxon>Bdelloidea</taxon>
        <taxon>Adinetida</taxon>
        <taxon>Adinetidae</taxon>
        <taxon>Adineta</taxon>
    </lineage>
</organism>
<accession>A0A815Q9C4</accession>
<proteinExistence type="predicted"/>
<evidence type="ECO:0000313" key="7">
    <source>
        <dbReference type="EMBL" id="CAF1470698.1"/>
    </source>
</evidence>
<dbReference type="EMBL" id="CAJOAY010001152">
    <property type="protein sequence ID" value="CAF3801539.1"/>
    <property type="molecule type" value="Genomic_DNA"/>
</dbReference>